<evidence type="ECO:0000256" key="1">
    <source>
        <dbReference type="SAM" id="MobiDB-lite"/>
    </source>
</evidence>
<dbReference type="EMBL" id="VDEP01000379">
    <property type="protein sequence ID" value="KAA1092010.1"/>
    <property type="molecule type" value="Genomic_DNA"/>
</dbReference>
<evidence type="ECO:0000313" key="4">
    <source>
        <dbReference type="Proteomes" id="UP000324748"/>
    </source>
</evidence>
<name>A0A5B0MXU3_PUCGR</name>
<dbReference type="Proteomes" id="UP000324748">
    <property type="component" value="Unassembled WGS sequence"/>
</dbReference>
<gene>
    <name evidence="2" type="ORF">PGT21_034535</name>
    <name evidence="3" type="ORF">PGTUg99_013092</name>
</gene>
<organism evidence="2 4">
    <name type="scientific">Puccinia graminis f. sp. tritici</name>
    <dbReference type="NCBI Taxonomy" id="56615"/>
    <lineage>
        <taxon>Eukaryota</taxon>
        <taxon>Fungi</taxon>
        <taxon>Dikarya</taxon>
        <taxon>Basidiomycota</taxon>
        <taxon>Pucciniomycotina</taxon>
        <taxon>Pucciniomycetes</taxon>
        <taxon>Pucciniales</taxon>
        <taxon>Pucciniaceae</taxon>
        <taxon>Puccinia</taxon>
    </lineage>
</organism>
<protein>
    <submittedName>
        <fullName evidence="2">Uncharacterized protein</fullName>
    </submittedName>
</protein>
<feature type="region of interest" description="Disordered" evidence="1">
    <location>
        <begin position="46"/>
        <end position="65"/>
    </location>
</feature>
<accession>A0A5B0MXU3</accession>
<comment type="caution">
    <text evidence="2">The sequence shown here is derived from an EMBL/GenBank/DDBJ whole genome shotgun (WGS) entry which is preliminary data.</text>
</comment>
<keyword evidence="4" id="KW-1185">Reference proteome</keyword>
<dbReference type="EMBL" id="VSWC01000131">
    <property type="protein sequence ID" value="KAA1081352.1"/>
    <property type="molecule type" value="Genomic_DNA"/>
</dbReference>
<evidence type="ECO:0000313" key="3">
    <source>
        <dbReference type="EMBL" id="KAA1092010.1"/>
    </source>
</evidence>
<sequence length="65" mass="7334">MPLESIVPKTSSMIGPKSDDSNAYKLLEQEQMAKHYRLATQQLERLSKQTGKLSDESVSCPERHS</sequence>
<evidence type="ECO:0000313" key="2">
    <source>
        <dbReference type="EMBL" id="KAA1081352.1"/>
    </source>
</evidence>
<dbReference type="Proteomes" id="UP000325313">
    <property type="component" value="Unassembled WGS sequence"/>
</dbReference>
<reference evidence="4 5" key="1">
    <citation type="submission" date="2019-05" db="EMBL/GenBank/DDBJ databases">
        <title>Emergence of the Ug99 lineage of the wheat stem rust pathogen through somatic hybridization.</title>
        <authorList>
            <person name="Li F."/>
            <person name="Upadhyaya N.M."/>
            <person name="Sperschneider J."/>
            <person name="Matny O."/>
            <person name="Nguyen-Phuc H."/>
            <person name="Mago R."/>
            <person name="Raley C."/>
            <person name="Miller M.E."/>
            <person name="Silverstein K.A.T."/>
            <person name="Henningsen E."/>
            <person name="Hirsch C.D."/>
            <person name="Visser B."/>
            <person name="Pretorius Z.A."/>
            <person name="Steffenson B.J."/>
            <person name="Schwessinger B."/>
            <person name="Dodds P.N."/>
            <person name="Figueroa M."/>
        </authorList>
    </citation>
    <scope>NUCLEOTIDE SEQUENCE [LARGE SCALE GENOMIC DNA]</scope>
    <source>
        <strain evidence="2">21-0</strain>
        <strain evidence="3 5">Ug99</strain>
    </source>
</reference>
<proteinExistence type="predicted"/>
<evidence type="ECO:0000313" key="5">
    <source>
        <dbReference type="Proteomes" id="UP000325313"/>
    </source>
</evidence>
<dbReference type="AlphaFoldDB" id="A0A5B0MXU3"/>